<reference evidence="4" key="1">
    <citation type="submission" date="2025-08" db="UniProtKB">
        <authorList>
            <consortium name="RefSeq"/>
        </authorList>
    </citation>
    <scope>IDENTIFICATION</scope>
    <source>
        <strain evidence="4">Airmid</strain>
    </source>
</reference>
<keyword evidence="2" id="KW-0547">Nucleotide-binding</keyword>
<dbReference type="SMART" id="SM00175">
    <property type="entry name" value="RAB"/>
    <property type="match status" value="1"/>
</dbReference>
<dbReference type="FunFam" id="3.40.50.300:FF:001447">
    <property type="entry name" value="Ras-related protein Rab-1B"/>
    <property type="match status" value="1"/>
</dbReference>
<accession>A0A6P6XL05</accession>
<dbReference type="InterPro" id="IPR005225">
    <property type="entry name" value="Small_GTP-bd"/>
</dbReference>
<dbReference type="Proteomes" id="UP000515146">
    <property type="component" value="Unplaced"/>
</dbReference>
<evidence type="ECO:0000313" key="3">
    <source>
        <dbReference type="Proteomes" id="UP000515146"/>
    </source>
</evidence>
<dbReference type="InterPro" id="IPR001806">
    <property type="entry name" value="Small_GTPase"/>
</dbReference>
<dbReference type="SUPFAM" id="SSF52540">
    <property type="entry name" value="P-loop containing nucleoside triphosphate hydrolases"/>
    <property type="match status" value="1"/>
</dbReference>
<comment type="similarity">
    <text evidence="1">Belongs to the small GTPase superfamily. Rab family.</text>
</comment>
<dbReference type="NCBIfam" id="TIGR00231">
    <property type="entry name" value="small_GTP"/>
    <property type="match status" value="1"/>
</dbReference>
<evidence type="ECO:0000313" key="4">
    <source>
        <dbReference type="RefSeq" id="XP_027193626.1"/>
    </source>
</evidence>
<name>A0A6P6XL05_DERPT</name>
<keyword evidence="3" id="KW-1185">Reference proteome</keyword>
<dbReference type="GO" id="GO:0003924">
    <property type="term" value="F:GTPase activity"/>
    <property type="evidence" value="ECO:0007669"/>
    <property type="project" value="InterPro"/>
</dbReference>
<gene>
    <name evidence="4" type="primary">LOC113788362</name>
</gene>
<dbReference type="InterPro" id="IPR027417">
    <property type="entry name" value="P-loop_NTPase"/>
</dbReference>
<dbReference type="PRINTS" id="PR00449">
    <property type="entry name" value="RASTRNSFRMNG"/>
</dbReference>
<dbReference type="Pfam" id="PF00071">
    <property type="entry name" value="Ras"/>
    <property type="match status" value="1"/>
</dbReference>
<dbReference type="OrthoDB" id="9989112at2759"/>
<dbReference type="CDD" id="cd00154">
    <property type="entry name" value="Rab"/>
    <property type="match status" value="1"/>
</dbReference>
<sequence length="131" mass="14811">MLIRLIVVLVGDSGVGKTTLVSTFVKEKPDLEITSTVCIEMRVHEVELINSSYVKLEIWDSAGCEKYRSVAKNHYKNALGALIVYNITQRESFTNVDNWLKLIRENCPEDAVIYLIGNKLNRNDILGEGRP</sequence>
<dbReference type="OMA" id="WDSAGCE"/>
<dbReference type="KEGG" id="dpte:113788362"/>
<evidence type="ECO:0000256" key="2">
    <source>
        <dbReference type="ARBA" id="ARBA00022741"/>
    </source>
</evidence>
<protein>
    <submittedName>
        <fullName evidence="4">Ras-related protein RABA1b-like</fullName>
    </submittedName>
</protein>
<dbReference type="GO" id="GO:0005525">
    <property type="term" value="F:GTP binding"/>
    <property type="evidence" value="ECO:0007669"/>
    <property type="project" value="InterPro"/>
</dbReference>
<dbReference type="PANTHER" id="PTHR47978">
    <property type="match status" value="1"/>
</dbReference>
<dbReference type="AlphaFoldDB" id="A0A6P6XL05"/>
<dbReference type="SMART" id="SM00173">
    <property type="entry name" value="RAS"/>
    <property type="match status" value="1"/>
</dbReference>
<organism evidence="3 4">
    <name type="scientific">Dermatophagoides pteronyssinus</name>
    <name type="common">European house dust mite</name>
    <dbReference type="NCBI Taxonomy" id="6956"/>
    <lineage>
        <taxon>Eukaryota</taxon>
        <taxon>Metazoa</taxon>
        <taxon>Ecdysozoa</taxon>
        <taxon>Arthropoda</taxon>
        <taxon>Chelicerata</taxon>
        <taxon>Arachnida</taxon>
        <taxon>Acari</taxon>
        <taxon>Acariformes</taxon>
        <taxon>Sarcoptiformes</taxon>
        <taxon>Astigmata</taxon>
        <taxon>Psoroptidia</taxon>
        <taxon>Analgoidea</taxon>
        <taxon>Pyroglyphidae</taxon>
        <taxon>Dermatophagoidinae</taxon>
        <taxon>Dermatophagoides</taxon>
    </lineage>
</organism>
<proteinExistence type="inferred from homology"/>
<dbReference type="RefSeq" id="XP_027193626.1">
    <property type="nucleotide sequence ID" value="XM_027337825.1"/>
</dbReference>
<dbReference type="Gene3D" id="3.40.50.300">
    <property type="entry name" value="P-loop containing nucleotide triphosphate hydrolases"/>
    <property type="match status" value="1"/>
</dbReference>
<evidence type="ECO:0000256" key="1">
    <source>
        <dbReference type="ARBA" id="ARBA00006270"/>
    </source>
</evidence>
<dbReference type="PROSITE" id="PS51419">
    <property type="entry name" value="RAB"/>
    <property type="match status" value="1"/>
</dbReference>
<dbReference type="InParanoid" id="A0A6P6XL05"/>